<organism evidence="1 2">
    <name type="scientific">Sporisorium reilianum f. sp. reilianum</name>
    <dbReference type="NCBI Taxonomy" id="72559"/>
    <lineage>
        <taxon>Eukaryota</taxon>
        <taxon>Fungi</taxon>
        <taxon>Dikarya</taxon>
        <taxon>Basidiomycota</taxon>
        <taxon>Ustilaginomycotina</taxon>
        <taxon>Ustilaginomycetes</taxon>
        <taxon>Ustilaginales</taxon>
        <taxon>Ustilaginaceae</taxon>
        <taxon>Sporisorium</taxon>
    </lineage>
</organism>
<accession>A0A2N8UGY9</accession>
<gene>
    <name evidence="1" type="ORF">SRS1_14444</name>
</gene>
<reference evidence="1 2" key="1">
    <citation type="submission" date="2017-02" db="EMBL/GenBank/DDBJ databases">
        <authorList>
            <person name="Peterson S.W."/>
        </authorList>
    </citation>
    <scope>NUCLEOTIDE SEQUENCE [LARGE SCALE GENOMIC DNA]</scope>
    <source>
        <strain evidence="1 2">SRS1_H2-8</strain>
    </source>
</reference>
<proteinExistence type="predicted"/>
<dbReference type="Proteomes" id="UP000239563">
    <property type="component" value="Chromosome IX"/>
</dbReference>
<protein>
    <submittedName>
        <fullName evidence="1">Uncharacterized protein</fullName>
    </submittedName>
</protein>
<evidence type="ECO:0000313" key="2">
    <source>
        <dbReference type="Proteomes" id="UP000239563"/>
    </source>
</evidence>
<dbReference type="AlphaFoldDB" id="A0A2N8UGY9"/>
<name>A0A2N8UGY9_9BASI</name>
<sequence length="345" mass="37915">MKLSTLTVYPAADEEQTVLYDAQGPPNDPSIDPRDALQRDVSLFLRSVQQFPQQPLPFPVAAYCDFFVLVARWRHEFAIDARHTIDSTRRWIELSSASERAALDQDLVDHPDASSGPVELTSRLLVLLMVLHTDNETCVEEVDSVAHLLVESLERAAESAADGSMQLLGILALLGILLDAFAELNWLDAACEDGSDLFTRAARLLVNLVWRDHELVKMAVGILNRIVARDAAFTAGFAAETASAILTGLLREANNPFAAVHVEDAGPLVSVAAIFRDCLGTMLETRYEDAIVFIEHALLEPLSCLLRRLIECAFEAPGDEHVAELDRVATMLFDVCDKALQGQPI</sequence>
<dbReference type="EMBL" id="LT795062">
    <property type="protein sequence ID" value="SJX63693.1"/>
    <property type="molecule type" value="Genomic_DNA"/>
</dbReference>
<evidence type="ECO:0000313" key="1">
    <source>
        <dbReference type="EMBL" id="SJX63693.1"/>
    </source>
</evidence>